<name>A0A556U3H1_BAGYA</name>
<dbReference type="Proteomes" id="UP000319801">
    <property type="component" value="Unassembled WGS sequence"/>
</dbReference>
<keyword evidence="3" id="KW-1185">Reference proteome</keyword>
<organism evidence="2 3">
    <name type="scientific">Bagarius yarrelli</name>
    <name type="common">Goonch</name>
    <name type="synonym">Bagrus yarrelli</name>
    <dbReference type="NCBI Taxonomy" id="175774"/>
    <lineage>
        <taxon>Eukaryota</taxon>
        <taxon>Metazoa</taxon>
        <taxon>Chordata</taxon>
        <taxon>Craniata</taxon>
        <taxon>Vertebrata</taxon>
        <taxon>Euteleostomi</taxon>
        <taxon>Actinopterygii</taxon>
        <taxon>Neopterygii</taxon>
        <taxon>Teleostei</taxon>
        <taxon>Ostariophysi</taxon>
        <taxon>Siluriformes</taxon>
        <taxon>Sisoridae</taxon>
        <taxon>Sisorinae</taxon>
        <taxon>Bagarius</taxon>
    </lineage>
</organism>
<dbReference type="AlphaFoldDB" id="A0A556U3H1"/>
<protein>
    <submittedName>
        <fullName evidence="2">Uncharacterized protein</fullName>
    </submittedName>
</protein>
<feature type="compositionally biased region" description="Basic and acidic residues" evidence="1">
    <location>
        <begin position="7"/>
        <end position="21"/>
    </location>
</feature>
<reference evidence="2 3" key="1">
    <citation type="journal article" date="2019" name="Genome Biol. Evol.">
        <title>Whole-Genome Sequencing of the Giant Devil Catfish, Bagarius yarrelli.</title>
        <authorList>
            <person name="Jiang W."/>
            <person name="Lv Y."/>
            <person name="Cheng L."/>
            <person name="Yang K."/>
            <person name="Chao B."/>
            <person name="Wang X."/>
            <person name="Li Y."/>
            <person name="Pan X."/>
            <person name="You X."/>
            <person name="Zhang Y."/>
            <person name="Yang J."/>
            <person name="Li J."/>
            <person name="Zhang X."/>
            <person name="Liu S."/>
            <person name="Sun C."/>
            <person name="Yang J."/>
            <person name="Shi Q."/>
        </authorList>
    </citation>
    <scope>NUCLEOTIDE SEQUENCE [LARGE SCALE GENOMIC DNA]</scope>
    <source>
        <strain evidence="2">JWS20170419001</strain>
        <tissue evidence="2">Muscle</tissue>
    </source>
</reference>
<feature type="region of interest" description="Disordered" evidence="1">
    <location>
        <begin position="1"/>
        <end position="24"/>
    </location>
</feature>
<sequence>MAEDVIGTDKDHAEEASRSSERVSVCHSSAHTSPFLVPLPLSTARQQSSLEFSSCDITIQKKISSGNVLRDPTDLLLISRLKCKRIVADTDAVKQRLDAAEDPNAAAHTNVAHALLSLRPRVSQCECYDGITEVRSGVGVAKEGVWSQGE</sequence>
<evidence type="ECO:0000256" key="1">
    <source>
        <dbReference type="SAM" id="MobiDB-lite"/>
    </source>
</evidence>
<comment type="caution">
    <text evidence="2">The sequence shown here is derived from an EMBL/GenBank/DDBJ whole genome shotgun (WGS) entry which is preliminary data.</text>
</comment>
<accession>A0A556U3H1</accession>
<proteinExistence type="predicted"/>
<dbReference type="EMBL" id="VCAZ01000043">
    <property type="protein sequence ID" value="TSM28209.1"/>
    <property type="molecule type" value="Genomic_DNA"/>
</dbReference>
<evidence type="ECO:0000313" key="3">
    <source>
        <dbReference type="Proteomes" id="UP000319801"/>
    </source>
</evidence>
<gene>
    <name evidence="2" type="ORF">Baya_6991</name>
</gene>
<evidence type="ECO:0000313" key="2">
    <source>
        <dbReference type="EMBL" id="TSM28209.1"/>
    </source>
</evidence>